<dbReference type="Proteomes" id="UP000054217">
    <property type="component" value="Unassembled WGS sequence"/>
</dbReference>
<sequence>MSQHAETSQTTATAATPSITLPHEIVTNAVDIVMAELLMLHNHRNKQYWKKAMHVIWEQLTHVCPLVEELPSKFTIPTHIIATEMIMRDPVELTVLKEWPNFDKIQDAMDADVADHQWYQIGRPVNKGKGHAVPLEPLQISDIAAATADTLEEPHGQSTSHAAPTGTHPRMTATASTGHGCSIAALATPAAGYMPV</sequence>
<gene>
    <name evidence="2" type="ORF">M404DRAFT_23463</name>
</gene>
<feature type="region of interest" description="Disordered" evidence="1">
    <location>
        <begin position="150"/>
        <end position="176"/>
    </location>
</feature>
<dbReference type="HOGENOM" id="CLU_042834_0_0_1"/>
<evidence type="ECO:0000313" key="3">
    <source>
        <dbReference type="Proteomes" id="UP000054217"/>
    </source>
</evidence>
<dbReference type="InParanoid" id="A0A0C3P3H9"/>
<evidence type="ECO:0000256" key="1">
    <source>
        <dbReference type="SAM" id="MobiDB-lite"/>
    </source>
</evidence>
<proteinExistence type="predicted"/>
<dbReference type="AlphaFoldDB" id="A0A0C3P3H9"/>
<reference evidence="2 3" key="1">
    <citation type="submission" date="2014-04" db="EMBL/GenBank/DDBJ databases">
        <authorList>
            <consortium name="DOE Joint Genome Institute"/>
            <person name="Kuo A."/>
            <person name="Kohler A."/>
            <person name="Costa M.D."/>
            <person name="Nagy L.G."/>
            <person name="Floudas D."/>
            <person name="Copeland A."/>
            <person name="Barry K.W."/>
            <person name="Cichocki N."/>
            <person name="Veneault-Fourrey C."/>
            <person name="LaButti K."/>
            <person name="Lindquist E.A."/>
            <person name="Lipzen A."/>
            <person name="Lundell T."/>
            <person name="Morin E."/>
            <person name="Murat C."/>
            <person name="Sun H."/>
            <person name="Tunlid A."/>
            <person name="Henrissat B."/>
            <person name="Grigoriev I.V."/>
            <person name="Hibbett D.S."/>
            <person name="Martin F."/>
            <person name="Nordberg H.P."/>
            <person name="Cantor M.N."/>
            <person name="Hua S.X."/>
        </authorList>
    </citation>
    <scope>NUCLEOTIDE SEQUENCE [LARGE SCALE GENOMIC DNA]</scope>
    <source>
        <strain evidence="2 3">Marx 270</strain>
    </source>
</reference>
<dbReference type="STRING" id="870435.A0A0C3P3H9"/>
<evidence type="ECO:0000313" key="2">
    <source>
        <dbReference type="EMBL" id="KIO07590.1"/>
    </source>
</evidence>
<accession>A0A0C3P3H9</accession>
<dbReference type="EMBL" id="KN831959">
    <property type="protein sequence ID" value="KIO07590.1"/>
    <property type="molecule type" value="Genomic_DNA"/>
</dbReference>
<organism evidence="2 3">
    <name type="scientific">Pisolithus tinctorius Marx 270</name>
    <dbReference type="NCBI Taxonomy" id="870435"/>
    <lineage>
        <taxon>Eukaryota</taxon>
        <taxon>Fungi</taxon>
        <taxon>Dikarya</taxon>
        <taxon>Basidiomycota</taxon>
        <taxon>Agaricomycotina</taxon>
        <taxon>Agaricomycetes</taxon>
        <taxon>Agaricomycetidae</taxon>
        <taxon>Boletales</taxon>
        <taxon>Sclerodermatineae</taxon>
        <taxon>Pisolithaceae</taxon>
        <taxon>Pisolithus</taxon>
    </lineage>
</organism>
<protein>
    <submittedName>
        <fullName evidence="2">Uncharacterized protein</fullName>
    </submittedName>
</protein>
<name>A0A0C3P3H9_PISTI</name>
<reference evidence="3" key="2">
    <citation type="submission" date="2015-01" db="EMBL/GenBank/DDBJ databases">
        <title>Evolutionary Origins and Diversification of the Mycorrhizal Mutualists.</title>
        <authorList>
            <consortium name="DOE Joint Genome Institute"/>
            <consortium name="Mycorrhizal Genomics Consortium"/>
            <person name="Kohler A."/>
            <person name="Kuo A."/>
            <person name="Nagy L.G."/>
            <person name="Floudas D."/>
            <person name="Copeland A."/>
            <person name="Barry K.W."/>
            <person name="Cichocki N."/>
            <person name="Veneault-Fourrey C."/>
            <person name="LaButti K."/>
            <person name="Lindquist E.A."/>
            <person name="Lipzen A."/>
            <person name="Lundell T."/>
            <person name="Morin E."/>
            <person name="Murat C."/>
            <person name="Riley R."/>
            <person name="Ohm R."/>
            <person name="Sun H."/>
            <person name="Tunlid A."/>
            <person name="Henrissat B."/>
            <person name="Grigoriev I.V."/>
            <person name="Hibbett D.S."/>
            <person name="Martin F."/>
        </authorList>
    </citation>
    <scope>NUCLEOTIDE SEQUENCE [LARGE SCALE GENOMIC DNA]</scope>
    <source>
        <strain evidence="3">Marx 270</strain>
    </source>
</reference>
<dbReference type="OrthoDB" id="2700855at2759"/>
<keyword evidence="3" id="KW-1185">Reference proteome</keyword>